<accession>A0ABR2FPV0</accession>
<feature type="region of interest" description="Disordered" evidence="1">
    <location>
        <begin position="82"/>
        <end position="103"/>
    </location>
</feature>
<name>A0ABR2FPV0_9ROSI</name>
<proteinExistence type="predicted"/>
<evidence type="ECO:0000313" key="2">
    <source>
        <dbReference type="EMBL" id="KAK8584142.1"/>
    </source>
</evidence>
<gene>
    <name evidence="2" type="ORF">V6N12_068391</name>
</gene>
<comment type="caution">
    <text evidence="2">The sequence shown here is derived from an EMBL/GenBank/DDBJ whole genome shotgun (WGS) entry which is preliminary data.</text>
</comment>
<sequence>MSLERPGSPLLEEELRSIKKDRATDNSVGACEGLLMGEEMNFDMVMDVVAVGGAHRDLVNGGGGVVLQGNDIVSKCLRESDTYGNPNNRPSFRDMLIGEEGVL</sequence>
<protein>
    <submittedName>
        <fullName evidence="2">Uncharacterized protein</fullName>
    </submittedName>
</protein>
<dbReference type="Proteomes" id="UP001472677">
    <property type="component" value="Unassembled WGS sequence"/>
</dbReference>
<reference evidence="2 3" key="1">
    <citation type="journal article" date="2024" name="G3 (Bethesda)">
        <title>Genome assembly of Hibiscus sabdariffa L. provides insights into metabolisms of medicinal natural products.</title>
        <authorList>
            <person name="Kim T."/>
        </authorList>
    </citation>
    <scope>NUCLEOTIDE SEQUENCE [LARGE SCALE GENOMIC DNA]</scope>
    <source>
        <strain evidence="2">TK-2024</strain>
        <tissue evidence="2">Old leaves</tissue>
    </source>
</reference>
<evidence type="ECO:0000256" key="1">
    <source>
        <dbReference type="SAM" id="MobiDB-lite"/>
    </source>
</evidence>
<dbReference type="EMBL" id="JBBPBM010000005">
    <property type="protein sequence ID" value="KAK8584142.1"/>
    <property type="molecule type" value="Genomic_DNA"/>
</dbReference>
<organism evidence="2 3">
    <name type="scientific">Hibiscus sabdariffa</name>
    <name type="common">roselle</name>
    <dbReference type="NCBI Taxonomy" id="183260"/>
    <lineage>
        <taxon>Eukaryota</taxon>
        <taxon>Viridiplantae</taxon>
        <taxon>Streptophyta</taxon>
        <taxon>Embryophyta</taxon>
        <taxon>Tracheophyta</taxon>
        <taxon>Spermatophyta</taxon>
        <taxon>Magnoliopsida</taxon>
        <taxon>eudicotyledons</taxon>
        <taxon>Gunneridae</taxon>
        <taxon>Pentapetalae</taxon>
        <taxon>rosids</taxon>
        <taxon>malvids</taxon>
        <taxon>Malvales</taxon>
        <taxon>Malvaceae</taxon>
        <taxon>Malvoideae</taxon>
        <taxon>Hibiscus</taxon>
    </lineage>
</organism>
<evidence type="ECO:0000313" key="3">
    <source>
        <dbReference type="Proteomes" id="UP001472677"/>
    </source>
</evidence>
<keyword evidence="3" id="KW-1185">Reference proteome</keyword>